<dbReference type="KEGG" id="acae:HYG86_07230"/>
<dbReference type="SUPFAM" id="SSF88946">
    <property type="entry name" value="Sigma2 domain of RNA polymerase sigma factors"/>
    <property type="match status" value="1"/>
</dbReference>
<organism evidence="8 9">
    <name type="scientific">Alkalicella caledoniensis</name>
    <dbReference type="NCBI Taxonomy" id="2731377"/>
    <lineage>
        <taxon>Bacteria</taxon>
        <taxon>Bacillati</taxon>
        <taxon>Bacillota</taxon>
        <taxon>Clostridia</taxon>
        <taxon>Eubacteriales</taxon>
        <taxon>Proteinivoracaceae</taxon>
        <taxon>Alkalicella</taxon>
    </lineage>
</organism>
<gene>
    <name evidence="8" type="ORF">HYG86_07230</name>
</gene>
<keyword evidence="9" id="KW-1185">Reference proteome</keyword>
<evidence type="ECO:0000313" key="8">
    <source>
        <dbReference type="EMBL" id="QNO14589.1"/>
    </source>
</evidence>
<protein>
    <submittedName>
        <fullName evidence="8">Sigma-70 family RNA polymerase sigma factor</fullName>
    </submittedName>
</protein>
<dbReference type="InterPro" id="IPR007627">
    <property type="entry name" value="RNA_pol_sigma70_r2"/>
</dbReference>
<dbReference type="InterPro" id="IPR013324">
    <property type="entry name" value="RNA_pol_sigma_r3/r4-like"/>
</dbReference>
<dbReference type="InterPro" id="IPR013325">
    <property type="entry name" value="RNA_pol_sigma_r2"/>
</dbReference>
<proteinExistence type="inferred from homology"/>
<reference evidence="8 9" key="1">
    <citation type="submission" date="2020-07" db="EMBL/GenBank/DDBJ databases">
        <title>Alkalicella. sp. LB2 genome.</title>
        <authorList>
            <person name="Postec A."/>
            <person name="Quemeneur M."/>
        </authorList>
    </citation>
    <scope>NUCLEOTIDE SEQUENCE [LARGE SCALE GENOMIC DNA]</scope>
    <source>
        <strain evidence="8 9">LB2</strain>
    </source>
</reference>
<feature type="domain" description="RNA polymerase sigma-70 region 4" evidence="7">
    <location>
        <begin position="118"/>
        <end position="165"/>
    </location>
</feature>
<dbReference type="InterPro" id="IPR039425">
    <property type="entry name" value="RNA_pol_sigma-70-like"/>
</dbReference>
<feature type="domain" description="RNA polymerase sigma-70 region 2" evidence="6">
    <location>
        <begin position="29"/>
        <end position="90"/>
    </location>
</feature>
<evidence type="ECO:0000256" key="4">
    <source>
        <dbReference type="ARBA" id="ARBA00023125"/>
    </source>
</evidence>
<dbReference type="InterPro" id="IPR007630">
    <property type="entry name" value="RNA_pol_sigma70_r4"/>
</dbReference>
<dbReference type="InterPro" id="IPR036388">
    <property type="entry name" value="WH-like_DNA-bd_sf"/>
</dbReference>
<dbReference type="Gene3D" id="1.10.1740.10">
    <property type="match status" value="1"/>
</dbReference>
<evidence type="ECO:0000259" key="7">
    <source>
        <dbReference type="Pfam" id="PF04545"/>
    </source>
</evidence>
<sequence length="175" mass="20596">MESNLEELIEKAKRGDWDSYLKIFFGQKDTLYRKAFYITKNHHDTDDVMEESIIKGFKAVKKIENPKKVYAYLTRIVVNNCYDLLKRNKKTTPLTDAVVITEFTHSSSTEKLDLYSYLDKLEDEHRTVLILRFFEDMKIEDIALSLDIPEGTVKSRVYYGLKKLKSMIGGQYREM</sequence>
<evidence type="ECO:0000259" key="6">
    <source>
        <dbReference type="Pfam" id="PF04542"/>
    </source>
</evidence>
<dbReference type="Proteomes" id="UP000516160">
    <property type="component" value="Chromosome"/>
</dbReference>
<dbReference type="EMBL" id="CP058559">
    <property type="protein sequence ID" value="QNO14589.1"/>
    <property type="molecule type" value="Genomic_DNA"/>
</dbReference>
<comment type="similarity">
    <text evidence="1">Belongs to the sigma-70 factor family. ECF subfamily.</text>
</comment>
<dbReference type="GO" id="GO:0003677">
    <property type="term" value="F:DNA binding"/>
    <property type="evidence" value="ECO:0007669"/>
    <property type="project" value="InterPro"/>
</dbReference>
<keyword evidence="3" id="KW-0731">Sigma factor</keyword>
<dbReference type="GO" id="GO:0006352">
    <property type="term" value="P:DNA-templated transcription initiation"/>
    <property type="evidence" value="ECO:0007669"/>
    <property type="project" value="InterPro"/>
</dbReference>
<dbReference type="RefSeq" id="WP_213168410.1">
    <property type="nucleotide sequence ID" value="NZ_CP058559.1"/>
</dbReference>
<dbReference type="AlphaFoldDB" id="A0A7G9W7C7"/>
<dbReference type="SUPFAM" id="SSF88659">
    <property type="entry name" value="Sigma3 and sigma4 domains of RNA polymerase sigma factors"/>
    <property type="match status" value="1"/>
</dbReference>
<accession>A0A7G9W7C7</accession>
<dbReference type="PANTHER" id="PTHR43133:SF51">
    <property type="entry name" value="RNA POLYMERASE SIGMA FACTOR"/>
    <property type="match status" value="1"/>
</dbReference>
<dbReference type="NCBIfam" id="TIGR02937">
    <property type="entry name" value="sigma70-ECF"/>
    <property type="match status" value="1"/>
</dbReference>
<keyword evidence="2" id="KW-0805">Transcription regulation</keyword>
<evidence type="ECO:0000313" key="9">
    <source>
        <dbReference type="Proteomes" id="UP000516160"/>
    </source>
</evidence>
<name>A0A7G9W7C7_ALKCA</name>
<evidence type="ECO:0000256" key="2">
    <source>
        <dbReference type="ARBA" id="ARBA00023015"/>
    </source>
</evidence>
<evidence type="ECO:0000256" key="1">
    <source>
        <dbReference type="ARBA" id="ARBA00010641"/>
    </source>
</evidence>
<evidence type="ECO:0000256" key="3">
    <source>
        <dbReference type="ARBA" id="ARBA00023082"/>
    </source>
</evidence>
<evidence type="ECO:0000256" key="5">
    <source>
        <dbReference type="ARBA" id="ARBA00023163"/>
    </source>
</evidence>
<dbReference type="GO" id="GO:0016987">
    <property type="term" value="F:sigma factor activity"/>
    <property type="evidence" value="ECO:0007669"/>
    <property type="project" value="UniProtKB-KW"/>
</dbReference>
<dbReference type="Gene3D" id="1.10.10.10">
    <property type="entry name" value="Winged helix-like DNA-binding domain superfamily/Winged helix DNA-binding domain"/>
    <property type="match status" value="1"/>
</dbReference>
<dbReference type="Pfam" id="PF04542">
    <property type="entry name" value="Sigma70_r2"/>
    <property type="match status" value="1"/>
</dbReference>
<dbReference type="InterPro" id="IPR014284">
    <property type="entry name" value="RNA_pol_sigma-70_dom"/>
</dbReference>
<dbReference type="PANTHER" id="PTHR43133">
    <property type="entry name" value="RNA POLYMERASE ECF-TYPE SIGMA FACTO"/>
    <property type="match status" value="1"/>
</dbReference>
<dbReference type="Pfam" id="PF04545">
    <property type="entry name" value="Sigma70_r4"/>
    <property type="match status" value="1"/>
</dbReference>
<dbReference type="CDD" id="cd06171">
    <property type="entry name" value="Sigma70_r4"/>
    <property type="match status" value="1"/>
</dbReference>
<keyword evidence="4" id="KW-0238">DNA-binding</keyword>
<keyword evidence="5" id="KW-0804">Transcription</keyword>